<evidence type="ECO:0000313" key="2">
    <source>
        <dbReference type="EMBL" id="OGM32444.1"/>
    </source>
</evidence>
<gene>
    <name evidence="2" type="ORF">A2803_03150</name>
</gene>
<dbReference type="Pfam" id="PF00293">
    <property type="entry name" value="NUDIX"/>
    <property type="match status" value="1"/>
</dbReference>
<organism evidence="2 3">
    <name type="scientific">Candidatus Woesebacteria bacterium RIFCSPHIGHO2_01_FULL_44_21</name>
    <dbReference type="NCBI Taxonomy" id="1802503"/>
    <lineage>
        <taxon>Bacteria</taxon>
        <taxon>Candidatus Woeseibacteriota</taxon>
    </lineage>
</organism>
<dbReference type="PANTHER" id="PTHR43736">
    <property type="entry name" value="ADP-RIBOSE PYROPHOSPHATASE"/>
    <property type="match status" value="1"/>
</dbReference>
<accession>A0A1F7YZ31</accession>
<feature type="domain" description="Nudix hydrolase" evidence="1">
    <location>
        <begin position="14"/>
        <end position="153"/>
    </location>
</feature>
<dbReference type="Gene3D" id="3.90.79.10">
    <property type="entry name" value="Nucleoside Triphosphate Pyrophosphohydrolase"/>
    <property type="match status" value="1"/>
</dbReference>
<dbReference type="InterPro" id="IPR015797">
    <property type="entry name" value="NUDIX_hydrolase-like_dom_sf"/>
</dbReference>
<sequence>MEKSDLLKSKTKGKFLVAVCAFIINNNGEILMTKRSGQRDHDPGAWELISGRFNQDFSNVEDEITREIKEELGENINIQLIAPISFYHFYRANDRNSELVGINYLCRYLGGKIKLSSEHTEYSWIEFNEAVKKAKHELLIKDLKHFIKIKDLYLDNDSQLTKVFKKSN</sequence>
<dbReference type="SUPFAM" id="SSF55811">
    <property type="entry name" value="Nudix"/>
    <property type="match status" value="1"/>
</dbReference>
<reference evidence="2 3" key="1">
    <citation type="journal article" date="2016" name="Nat. Commun.">
        <title>Thousands of microbial genomes shed light on interconnected biogeochemical processes in an aquifer system.</title>
        <authorList>
            <person name="Anantharaman K."/>
            <person name="Brown C.T."/>
            <person name="Hug L.A."/>
            <person name="Sharon I."/>
            <person name="Castelle C.J."/>
            <person name="Probst A.J."/>
            <person name="Thomas B.C."/>
            <person name="Singh A."/>
            <person name="Wilkins M.J."/>
            <person name="Karaoz U."/>
            <person name="Brodie E.L."/>
            <person name="Williams K.H."/>
            <person name="Hubbard S.S."/>
            <person name="Banfield J.F."/>
        </authorList>
    </citation>
    <scope>NUCLEOTIDE SEQUENCE [LARGE SCALE GENOMIC DNA]</scope>
</reference>
<evidence type="ECO:0000259" key="1">
    <source>
        <dbReference type="PROSITE" id="PS51462"/>
    </source>
</evidence>
<dbReference type="PROSITE" id="PS51462">
    <property type="entry name" value="NUDIX"/>
    <property type="match status" value="1"/>
</dbReference>
<dbReference type="Proteomes" id="UP000178870">
    <property type="component" value="Unassembled WGS sequence"/>
</dbReference>
<dbReference type="AlphaFoldDB" id="A0A1F7YZ31"/>
<comment type="caution">
    <text evidence="2">The sequence shown here is derived from an EMBL/GenBank/DDBJ whole genome shotgun (WGS) entry which is preliminary data.</text>
</comment>
<dbReference type="EMBL" id="MGGP01000014">
    <property type="protein sequence ID" value="OGM32444.1"/>
    <property type="molecule type" value="Genomic_DNA"/>
</dbReference>
<name>A0A1F7YZ31_9BACT</name>
<dbReference type="PANTHER" id="PTHR43736:SF1">
    <property type="entry name" value="DIHYDRONEOPTERIN TRIPHOSPHATE DIPHOSPHATASE"/>
    <property type="match status" value="1"/>
</dbReference>
<proteinExistence type="predicted"/>
<dbReference type="InterPro" id="IPR000086">
    <property type="entry name" value="NUDIX_hydrolase_dom"/>
</dbReference>
<protein>
    <recommendedName>
        <fullName evidence="1">Nudix hydrolase domain-containing protein</fullName>
    </recommendedName>
</protein>
<evidence type="ECO:0000313" key="3">
    <source>
        <dbReference type="Proteomes" id="UP000178870"/>
    </source>
</evidence>